<dbReference type="Proteomes" id="UP000310458">
    <property type="component" value="Unassembled WGS sequence"/>
</dbReference>
<keyword evidence="2" id="KW-0732">Signal</keyword>
<evidence type="ECO:0000256" key="2">
    <source>
        <dbReference type="SAM" id="SignalP"/>
    </source>
</evidence>
<proteinExistence type="predicted"/>
<feature type="chain" id="PRO_5024316241" evidence="2">
    <location>
        <begin position="41"/>
        <end position="615"/>
    </location>
</feature>
<dbReference type="PANTHER" id="PTHR24094">
    <property type="entry name" value="SECRETED PROTEIN"/>
    <property type="match status" value="1"/>
</dbReference>
<reference evidence="4 5" key="1">
    <citation type="submission" date="2019-05" db="EMBL/GenBank/DDBJ databases">
        <title>Nesterenkonia sp. GY074 isolated from the Southern Atlantic Ocean.</title>
        <authorList>
            <person name="Zhang G."/>
        </authorList>
    </citation>
    <scope>NUCLEOTIDE SEQUENCE [LARGE SCALE GENOMIC DNA]</scope>
    <source>
        <strain evidence="4 5">GY074</strain>
    </source>
</reference>
<dbReference type="PROSITE" id="PS51318">
    <property type="entry name" value="TAT"/>
    <property type="match status" value="1"/>
</dbReference>
<feature type="region of interest" description="Disordered" evidence="1">
    <location>
        <begin position="300"/>
        <end position="344"/>
    </location>
</feature>
<evidence type="ECO:0000313" key="4">
    <source>
        <dbReference type="EMBL" id="TLP93044.1"/>
    </source>
</evidence>
<name>A0A5R9B7F1_9MICC</name>
<accession>A0A5R9B7F1</accession>
<organism evidence="4 5">
    <name type="scientific">Nesterenkonia salmonea</name>
    <dbReference type="NCBI Taxonomy" id="1804987"/>
    <lineage>
        <taxon>Bacteria</taxon>
        <taxon>Bacillati</taxon>
        <taxon>Actinomycetota</taxon>
        <taxon>Actinomycetes</taxon>
        <taxon>Micrococcales</taxon>
        <taxon>Micrococcaceae</taxon>
        <taxon>Nesterenkonia</taxon>
    </lineage>
</organism>
<keyword evidence="5" id="KW-1185">Reference proteome</keyword>
<dbReference type="InterPro" id="IPR011089">
    <property type="entry name" value="GmrSD_C"/>
</dbReference>
<feature type="domain" description="GmrSD restriction endonucleases C-terminal" evidence="3">
    <location>
        <begin position="469"/>
        <end position="531"/>
    </location>
</feature>
<dbReference type="OrthoDB" id="5196645at2"/>
<dbReference type="EMBL" id="VAVZ01000051">
    <property type="protein sequence ID" value="TLP93044.1"/>
    <property type="molecule type" value="Genomic_DNA"/>
</dbReference>
<gene>
    <name evidence="4" type="ORF">FEF26_13965</name>
</gene>
<feature type="signal peptide" evidence="2">
    <location>
        <begin position="1"/>
        <end position="40"/>
    </location>
</feature>
<protein>
    <submittedName>
        <fullName evidence="4">DUF1524 domain-containing protein</fullName>
    </submittedName>
</protein>
<evidence type="ECO:0000313" key="5">
    <source>
        <dbReference type="Proteomes" id="UP000310458"/>
    </source>
</evidence>
<evidence type="ECO:0000256" key="1">
    <source>
        <dbReference type="SAM" id="MobiDB-lite"/>
    </source>
</evidence>
<dbReference type="AlphaFoldDB" id="A0A5R9B7F1"/>
<comment type="caution">
    <text evidence="4">The sequence shown here is derived from an EMBL/GenBank/DDBJ whole genome shotgun (WGS) entry which is preliminary data.</text>
</comment>
<sequence>MGKAVSKSSAARRRRALPALATATATAVALGLIAAPPAAAYATPDEVPNPFQEYTAQDYADALWNLNTSTWVRTYERETQDDCDVLTYTASHPLESEPTRTYVHIADEDDWWCAGDEGDQLRDELDALDDDDEHFHHGRPYENTQQRVPYYGTWADVNGNGVTSRTEIHARDLGNSSFTISGTYQDHYTGQRVNIAETETHGEHMIPVGHTWPEMQHRPREARVAYYNDPMNLTSTIGEINREKAGHTPTEWMPSNEDAHCAYSMTWAHIANKHQLSLYQRDVDQLRDQLWDCLREELHDDGSGSESWGADQRSPDLDWQSLPPDTDPEDVTEEPGGGPAEHYSTRDYTDALWNLENHIRIRSVDREEHEECDVQTHTTTHPRTGETHTYHRVISPENTYCGRDEGDQLREELEEKAEDDDTVFHSNPMDGQRRDAFGYWAAGDDGLNTRHHVLSRDLDNVEWNSTETAVTAGDFHDPYTGDPAEYEGPSTIIDHLLPVSHAWADMEHRDAEQRRDYYNDPENLIAVTEDSAQDRAQQSEGTYAPRNWMPEHEDFHCRYATAWTHAAASHDISLFASDIRQLRQTLLRCVVEETEDGGIDSPRREELQWAGLPPW</sequence>
<dbReference type="Pfam" id="PF07510">
    <property type="entry name" value="GmrSD_C"/>
    <property type="match status" value="1"/>
</dbReference>
<evidence type="ECO:0000259" key="3">
    <source>
        <dbReference type="Pfam" id="PF07510"/>
    </source>
</evidence>
<dbReference type="InterPro" id="IPR006311">
    <property type="entry name" value="TAT_signal"/>
</dbReference>
<dbReference type="PANTHER" id="PTHR24094:SF15">
    <property type="entry name" value="AMP-DEPENDENT SYNTHETASE_LIGASE DOMAIN-CONTAINING PROTEIN-RELATED"/>
    <property type="match status" value="1"/>
</dbReference>
<dbReference type="RefSeq" id="WP_138254154.1">
    <property type="nucleotide sequence ID" value="NZ_VAVZ01000051.1"/>
</dbReference>